<dbReference type="InterPro" id="IPR000792">
    <property type="entry name" value="Tscrpt_reg_LuxR_C"/>
</dbReference>
<name>A0ABU5R2N0_9PSEU</name>
<evidence type="ECO:0000256" key="1">
    <source>
        <dbReference type="ARBA" id="ARBA00022741"/>
    </source>
</evidence>
<dbReference type="InterPro" id="IPR027417">
    <property type="entry name" value="P-loop_NTPase"/>
</dbReference>
<dbReference type="InterPro" id="IPR036388">
    <property type="entry name" value="WH-like_DNA-bd_sf"/>
</dbReference>
<sequence>MEYRSLIVVGRSEELRVVDDALSAARDGRGGAVFVVGESGIGKSRLITEGIELANAAGMALLRGRASAIGPSVSFRPFTEAILHLLRTEPVEPSALGSYATVLGRLVPEWCDPPAGPAVESPVTLGEAVLRLTGVAGQGRGCLLALDDLHDADTASLALLEYLIDNVDRQPTLLLCGLRETDGAALALVRDAAQRGRGRLLEPARLTRADLRALVGARLDTGPETVPAEALELVWAGSAGNPFLAEEVVSALVQEKVVVREGPLWVLPDRADPVLPPALARPLATRIAGLDERTRDVLSAAVLFGSRFPLAVLARATGLTEDDVVGLLRDDPAGSLVEPEDAGWYAFRHPLGRAAVLAQLGDDDRIRLAARAADAVDSVHPGLPGEWCELAATLRLAAGQRPAAGRLFAESGRRALDRGASTAAVALLSQAWELLAGDPASRADALEQLLLALAEDGLVDRALSSVAALDRFEGLTPARRAVLHTRLAWALEVAGRVDEALAQVDTARALLGPDAAAADVAVIDVVAAHLAYDQPGPDRRPAAEALARRAATVAESVPLPVVACQAWLLLAAIARQRDAAEATAHLEHAHSLAVLHRLPLWELHALVRLGNDDALRTGDLTRLNRAREQASAAGSVTARYQAEAGLALHAILRGELAEATELLDDALDATIRFRQAETTRYVLLLRVVLAGHRGDRAALTEALTEFGRRRGDVTLHAPRIHGLAGAFCALLEEDHARAREDLALAAHHEEAGGDIDHLSGRFGLHLLLRVVDGTAGRPEWRAVHADPAAALRWDRQFAEFARAVLLGREGKRRQAERAMVEALRIAEPYATSRHLALRLVGEAALDDGWGDPVGWLRAAERYFHRGKVPAVARACRALLRRTGARVPQHRAGTDDIPARLRSAGVTAREYEVLGLLAGRLNNQEIAARLHLSPRTVERHVGNLITKTGLPNRIALSALALDVLGPGEPSLHSTMLDLVQETAADDTFA</sequence>
<keyword evidence="2" id="KW-0067">ATP-binding</keyword>
<keyword evidence="5" id="KW-1185">Reference proteome</keyword>
<feature type="domain" description="HTH luxR-type" evidence="3">
    <location>
        <begin position="898"/>
        <end position="963"/>
    </location>
</feature>
<dbReference type="InterPro" id="IPR016032">
    <property type="entry name" value="Sig_transdc_resp-reg_C-effctor"/>
</dbReference>
<reference evidence="4 5" key="1">
    <citation type="submission" date="2023-12" db="EMBL/GenBank/DDBJ databases">
        <title>Amycolatopsis sp. V23-08.</title>
        <authorList>
            <person name="Somphong A."/>
        </authorList>
    </citation>
    <scope>NUCLEOTIDE SEQUENCE [LARGE SCALE GENOMIC DNA]</scope>
    <source>
        <strain evidence="4 5">V23-08</strain>
    </source>
</reference>
<dbReference type="PROSITE" id="PS50043">
    <property type="entry name" value="HTH_LUXR_2"/>
    <property type="match status" value="1"/>
</dbReference>
<protein>
    <submittedName>
        <fullName evidence="4">AAA family ATPase</fullName>
    </submittedName>
</protein>
<evidence type="ECO:0000256" key="2">
    <source>
        <dbReference type="ARBA" id="ARBA00022840"/>
    </source>
</evidence>
<dbReference type="Gene3D" id="1.10.10.10">
    <property type="entry name" value="Winged helix-like DNA-binding domain superfamily/Winged helix DNA-binding domain"/>
    <property type="match status" value="1"/>
</dbReference>
<evidence type="ECO:0000313" key="5">
    <source>
        <dbReference type="Proteomes" id="UP001304298"/>
    </source>
</evidence>
<dbReference type="CDD" id="cd06170">
    <property type="entry name" value="LuxR_C_like"/>
    <property type="match status" value="1"/>
</dbReference>
<dbReference type="Pfam" id="PF00196">
    <property type="entry name" value="GerE"/>
    <property type="match status" value="1"/>
</dbReference>
<dbReference type="InterPro" id="IPR041664">
    <property type="entry name" value="AAA_16"/>
</dbReference>
<evidence type="ECO:0000259" key="3">
    <source>
        <dbReference type="PROSITE" id="PS50043"/>
    </source>
</evidence>
<dbReference type="Proteomes" id="UP001304298">
    <property type="component" value="Unassembled WGS sequence"/>
</dbReference>
<dbReference type="SMART" id="SM00421">
    <property type="entry name" value="HTH_LUXR"/>
    <property type="match status" value="1"/>
</dbReference>
<dbReference type="SUPFAM" id="SSF52540">
    <property type="entry name" value="P-loop containing nucleoside triphosphate hydrolases"/>
    <property type="match status" value="1"/>
</dbReference>
<dbReference type="SUPFAM" id="SSF48452">
    <property type="entry name" value="TPR-like"/>
    <property type="match status" value="1"/>
</dbReference>
<dbReference type="PANTHER" id="PTHR16305:SF35">
    <property type="entry name" value="TRANSCRIPTIONAL ACTIVATOR DOMAIN"/>
    <property type="match status" value="1"/>
</dbReference>
<proteinExistence type="predicted"/>
<dbReference type="EMBL" id="JAYFSI010000002">
    <property type="protein sequence ID" value="MEA5360461.1"/>
    <property type="molecule type" value="Genomic_DNA"/>
</dbReference>
<dbReference type="InterPro" id="IPR011990">
    <property type="entry name" value="TPR-like_helical_dom_sf"/>
</dbReference>
<accession>A0ABU5R2N0</accession>
<comment type="caution">
    <text evidence="4">The sequence shown here is derived from an EMBL/GenBank/DDBJ whole genome shotgun (WGS) entry which is preliminary data.</text>
</comment>
<dbReference type="RefSeq" id="WP_323326625.1">
    <property type="nucleotide sequence ID" value="NZ_JAYFSI010000002.1"/>
</dbReference>
<gene>
    <name evidence="4" type="ORF">VA596_13020</name>
</gene>
<dbReference type="Pfam" id="PF13191">
    <property type="entry name" value="AAA_16"/>
    <property type="match status" value="1"/>
</dbReference>
<dbReference type="PANTHER" id="PTHR16305">
    <property type="entry name" value="TESTICULAR SOLUBLE ADENYLYL CYCLASE"/>
    <property type="match status" value="1"/>
</dbReference>
<organism evidence="4 5">
    <name type="scientific">Amycolatopsis heterodermiae</name>
    <dbReference type="NCBI Taxonomy" id="3110235"/>
    <lineage>
        <taxon>Bacteria</taxon>
        <taxon>Bacillati</taxon>
        <taxon>Actinomycetota</taxon>
        <taxon>Actinomycetes</taxon>
        <taxon>Pseudonocardiales</taxon>
        <taxon>Pseudonocardiaceae</taxon>
        <taxon>Amycolatopsis</taxon>
    </lineage>
</organism>
<dbReference type="PRINTS" id="PR00038">
    <property type="entry name" value="HTHLUXR"/>
</dbReference>
<evidence type="ECO:0000313" key="4">
    <source>
        <dbReference type="EMBL" id="MEA5360461.1"/>
    </source>
</evidence>
<dbReference type="SUPFAM" id="SSF46894">
    <property type="entry name" value="C-terminal effector domain of the bipartite response regulators"/>
    <property type="match status" value="1"/>
</dbReference>
<keyword evidence="1" id="KW-0547">Nucleotide-binding</keyword>